<protein>
    <recommendedName>
        <fullName evidence="4">Phosphate-selective porin O/P</fullName>
    </recommendedName>
</protein>
<name>A0A4R8IHR6_9FLAO</name>
<proteinExistence type="predicted"/>
<feature type="signal peptide" evidence="1">
    <location>
        <begin position="1"/>
        <end position="22"/>
    </location>
</feature>
<keyword evidence="3" id="KW-1185">Reference proteome</keyword>
<dbReference type="OrthoDB" id="638836at2"/>
<accession>A0A4R8IHR6</accession>
<dbReference type="Proteomes" id="UP000295313">
    <property type="component" value="Unassembled WGS sequence"/>
</dbReference>
<dbReference type="SUPFAM" id="SSF56935">
    <property type="entry name" value="Porins"/>
    <property type="match status" value="1"/>
</dbReference>
<sequence length="429" mass="48210">MKTTLIKAGFIAALFLANFTNAQEFPIDNLNPRDQRGVNAFENPKDSISTFDGLKVRLGGAFALQFQGLQHENNATPAVNSATGVNANQLYTIGNNFNLATANMDIDVALYDGVNLHLRTFLSSRHHPESYVKGGYLQINKLDFIKKDFLKDVMKYTTIKFGHDEINYGDAHFRRSDNAYAINNPFVGNLLMDAYATLVFGEVYYRRDGFIGMVGVTNGKLNQTATSKTSPGVYAKIGYDKQLNTDLRVRLTGSVYNTARSQRLDFYDGDRAGSRYYFVMENTAATSSANFKSGQVVPDFKNKTTSLMINPFVKYQGLEFFGTFESASGRNFTETERRSWTQFAGELIYRFGNTENFYIGGRYNQVNGEMATGEDIKVDRFNLGGGWFMTKNILVKAEYVNQKYDGYKPTNILHEGKFNGYVLEAVIAF</sequence>
<dbReference type="EMBL" id="SOEO01000001">
    <property type="protein sequence ID" value="TDX86423.1"/>
    <property type="molecule type" value="Genomic_DNA"/>
</dbReference>
<dbReference type="AlphaFoldDB" id="A0A4R8IHR6"/>
<gene>
    <name evidence="2" type="ORF">B0I22_0548</name>
</gene>
<evidence type="ECO:0000256" key="1">
    <source>
        <dbReference type="SAM" id="SignalP"/>
    </source>
</evidence>
<evidence type="ECO:0000313" key="3">
    <source>
        <dbReference type="Proteomes" id="UP000295313"/>
    </source>
</evidence>
<reference evidence="2 3" key="1">
    <citation type="submission" date="2019-03" db="EMBL/GenBank/DDBJ databases">
        <title>Genomic Encyclopedia of Type Strains, Phase III (KMG-III): the genomes of soil and plant-associated and newly described type strains.</title>
        <authorList>
            <person name="Whitman W."/>
        </authorList>
    </citation>
    <scope>NUCLEOTIDE SEQUENCE [LARGE SCALE GENOMIC DNA]</scope>
    <source>
        <strain evidence="2 3">CGMCC 1.12802</strain>
    </source>
</reference>
<keyword evidence="1" id="KW-0732">Signal</keyword>
<organism evidence="2 3">
    <name type="scientific">Epilithonimonas xixisoli</name>
    <dbReference type="NCBI Taxonomy" id="1476462"/>
    <lineage>
        <taxon>Bacteria</taxon>
        <taxon>Pseudomonadati</taxon>
        <taxon>Bacteroidota</taxon>
        <taxon>Flavobacteriia</taxon>
        <taxon>Flavobacteriales</taxon>
        <taxon>Weeksellaceae</taxon>
        <taxon>Chryseobacterium group</taxon>
        <taxon>Epilithonimonas</taxon>
    </lineage>
</organism>
<comment type="caution">
    <text evidence="2">The sequence shown here is derived from an EMBL/GenBank/DDBJ whole genome shotgun (WGS) entry which is preliminary data.</text>
</comment>
<feature type="chain" id="PRO_5020755303" description="Phosphate-selective porin O/P" evidence="1">
    <location>
        <begin position="23"/>
        <end position="429"/>
    </location>
</feature>
<dbReference type="RefSeq" id="WP_133943036.1">
    <property type="nucleotide sequence ID" value="NZ_SOEO01000001.1"/>
</dbReference>
<evidence type="ECO:0000313" key="2">
    <source>
        <dbReference type="EMBL" id="TDX86423.1"/>
    </source>
</evidence>
<evidence type="ECO:0008006" key="4">
    <source>
        <dbReference type="Google" id="ProtNLM"/>
    </source>
</evidence>